<evidence type="ECO:0000313" key="1">
    <source>
        <dbReference type="EMBL" id="MFC4713004.1"/>
    </source>
</evidence>
<gene>
    <name evidence="1" type="ORF">ACFO5U_09045</name>
</gene>
<dbReference type="EMBL" id="JBHSGL010000005">
    <property type="protein sequence ID" value="MFC4713004.1"/>
    <property type="molecule type" value="Genomic_DNA"/>
</dbReference>
<name>A0ABV9MDB3_9BACL</name>
<proteinExistence type="predicted"/>
<organism evidence="1 2">
    <name type="scientific">Planococcus dechangensis</name>
    <dbReference type="NCBI Taxonomy" id="1176255"/>
    <lineage>
        <taxon>Bacteria</taxon>
        <taxon>Bacillati</taxon>
        <taxon>Bacillota</taxon>
        <taxon>Bacilli</taxon>
        <taxon>Bacillales</taxon>
        <taxon>Caryophanaceae</taxon>
        <taxon>Planococcus</taxon>
    </lineage>
</organism>
<dbReference type="RefSeq" id="WP_377278566.1">
    <property type="nucleotide sequence ID" value="NZ_JBHSGL010000005.1"/>
</dbReference>
<dbReference type="Proteomes" id="UP001595932">
    <property type="component" value="Unassembled WGS sequence"/>
</dbReference>
<accession>A0ABV9MDB3</accession>
<reference evidence="2" key="1">
    <citation type="journal article" date="2019" name="Int. J. Syst. Evol. Microbiol.">
        <title>The Global Catalogue of Microorganisms (GCM) 10K type strain sequencing project: providing services to taxonomists for standard genome sequencing and annotation.</title>
        <authorList>
            <consortium name="The Broad Institute Genomics Platform"/>
            <consortium name="The Broad Institute Genome Sequencing Center for Infectious Disease"/>
            <person name="Wu L."/>
            <person name="Ma J."/>
        </authorList>
    </citation>
    <scope>NUCLEOTIDE SEQUENCE [LARGE SCALE GENOMIC DNA]</scope>
    <source>
        <strain evidence="2">CGMCC 1.12151</strain>
    </source>
</reference>
<sequence>MDILTVLGFVWISFFVYKWYFKPVETFGDVISRGFYLSLIGMKKKERDLYLRSLNEMELTPGEKTDLRFILGISFVKNGECVKAISFFDLAFRNYEEVFYYKKEFNLVLDSYLTCKKTDEARELFYFFLERKKFDQKFAKLEKKYSFLL</sequence>
<keyword evidence="2" id="KW-1185">Reference proteome</keyword>
<evidence type="ECO:0000313" key="2">
    <source>
        <dbReference type="Proteomes" id="UP001595932"/>
    </source>
</evidence>
<evidence type="ECO:0008006" key="3">
    <source>
        <dbReference type="Google" id="ProtNLM"/>
    </source>
</evidence>
<protein>
    <recommendedName>
        <fullName evidence="3">Tetratricopeptide repeat protein</fullName>
    </recommendedName>
</protein>
<comment type="caution">
    <text evidence="1">The sequence shown here is derived from an EMBL/GenBank/DDBJ whole genome shotgun (WGS) entry which is preliminary data.</text>
</comment>